<keyword evidence="2" id="KW-1185">Reference proteome</keyword>
<evidence type="ECO:0000313" key="1">
    <source>
        <dbReference type="EMBL" id="KDR95794.1"/>
    </source>
</evidence>
<sequence>MKKFTIKNYMLAAVLGALVLILIRNIDASQGIVGQNQDGQPDESASNEILAQVGFGSHFSSSKFTPSRQRFVIAQSSDKNRIFYIKPSDEKGINVGTNIKGDVKYNVDIFFEDKKSKKTAVVEKGRPMVSLAKFSPDERYIAFSGGRKLTVLDIESGELLFKKETAEDFVNYFGWGFEGNRIYTEFKRNTNGNIYDIEGSKLIMSYEAQDKVYPKDIIDGEYFYCTSSGSLIESDVIDAERSSKTLISSKDGAKTVEIADGRFRGSHKKASIHVGDNEFGLIYTADANGDVKRLSEKYIYDVKFVYGGKIAYIVQHGHGTENKFTLVVEDPSNGDLVENKTEIEVSGSSFATTPDGRYGFIGGPLGEIVDFNLESVLGKEREPGQGKSEAEKKAIYETLIGGLDILYKYEMTGIKDMESIDRYYVDTENPTQWANFDVKTIMKEREKADFVKGCDYVMSIRVDYVEFDSSGQEPLASVRLRAFGQNSYGQSFGDDHSVELVKKGQAWYITGFSTFPQKSERERAMQAALKYMNMASEGSLGGIDFKGLDVSLGQIQFWRCARAEFAADIEYADCCKVYLKVNGAKGRSVYRMTMEKALDGSWRFKEITNENLSGLM</sequence>
<dbReference type="OrthoDB" id="1906906at2"/>
<dbReference type="STRING" id="1121324.CLIT_10c05210"/>
<dbReference type="AlphaFoldDB" id="A0A069RFI0"/>
<evidence type="ECO:0000313" key="2">
    <source>
        <dbReference type="Proteomes" id="UP000027946"/>
    </source>
</evidence>
<dbReference type="EMBL" id="JJMM01000010">
    <property type="protein sequence ID" value="KDR95794.1"/>
    <property type="molecule type" value="Genomic_DNA"/>
</dbReference>
<dbReference type="Proteomes" id="UP000027946">
    <property type="component" value="Unassembled WGS sequence"/>
</dbReference>
<dbReference type="eggNOG" id="COG3391">
    <property type="taxonomic scope" value="Bacteria"/>
</dbReference>
<proteinExistence type="predicted"/>
<name>A0A069RFI0_PEPLI</name>
<dbReference type="SUPFAM" id="SSF82171">
    <property type="entry name" value="DPP6 N-terminal domain-like"/>
    <property type="match status" value="1"/>
</dbReference>
<dbReference type="RefSeq" id="WP_038264363.1">
    <property type="nucleotide sequence ID" value="NZ_FSRH01000011.1"/>
</dbReference>
<accession>A0A069RFI0</accession>
<protein>
    <submittedName>
        <fullName evidence="1">Uncharacterized protein</fullName>
    </submittedName>
</protein>
<organism evidence="1 2">
    <name type="scientific">Peptoclostridium litorale DSM 5388</name>
    <dbReference type="NCBI Taxonomy" id="1121324"/>
    <lineage>
        <taxon>Bacteria</taxon>
        <taxon>Bacillati</taxon>
        <taxon>Bacillota</taxon>
        <taxon>Clostridia</taxon>
        <taxon>Peptostreptococcales</taxon>
        <taxon>Peptoclostridiaceae</taxon>
        <taxon>Peptoclostridium</taxon>
    </lineage>
</organism>
<gene>
    <name evidence="1" type="ORF">CLIT_10c05210</name>
</gene>
<comment type="caution">
    <text evidence="1">The sequence shown here is derived from an EMBL/GenBank/DDBJ whole genome shotgun (WGS) entry which is preliminary data.</text>
</comment>
<reference evidence="1 2" key="1">
    <citation type="submission" date="2014-03" db="EMBL/GenBank/DDBJ databases">
        <title>Genome sequence of Clostridium litorale W6, DSM 5388.</title>
        <authorList>
            <person name="Poehlein A."/>
            <person name="Jagirdar A."/>
            <person name="Khonsari B."/>
            <person name="Chibani C.M."/>
            <person name="Gutierrez Gutierrez D.A."/>
            <person name="Davydova E."/>
            <person name="Alghaithi H.S."/>
            <person name="Nair K.P."/>
            <person name="Dhamotharan K."/>
            <person name="Chandran L."/>
            <person name="G W."/>
            <person name="Daniel R."/>
        </authorList>
    </citation>
    <scope>NUCLEOTIDE SEQUENCE [LARGE SCALE GENOMIC DNA]</scope>
    <source>
        <strain evidence="1 2">W6</strain>
    </source>
</reference>